<dbReference type="GO" id="GO:0016020">
    <property type="term" value="C:membrane"/>
    <property type="evidence" value="ECO:0007669"/>
    <property type="project" value="InterPro"/>
</dbReference>
<feature type="domain" description="Nitric oxide reductase subunit B cytochrome c-like" evidence="2">
    <location>
        <begin position="37"/>
        <end position="218"/>
    </location>
</feature>
<sequence length="754" mass="83836">MKSTCRLWRWLALVCLLSFSALLYIGKEIYLSAPPIPSAVVASDGKVVFTGEQIQRGQQVWLASGGQQVGTVWGHGSYVAPDWSADWLHREALALRDIRAQQDNGRPYQALDAEHQYMLDGWLRQTMRHNSYDPASRLITLSPERAQAIAQVTAHYQGLYGTDPAFDLLREQYAMNADAVPNQADRQALAAFFFWSAWSATTDRPGQTDITYTNNWPHEPLVGNTPTAANGMWSIVSVILLIAGIAGMIWFHSAHAEGEPVATPARDPLLNIRPTPSMRATKKYFYVVIGLLLTQVGMGAITAHYAVEGHSFFGMPLATILPWVVSRTIHTQFGVLWIATAWLATGLYISPLLSGHEPKLQKLGVDVLFWALIFIVVGSTAFGWIGSLQHLGTSFSFWIGNQGLAYTSMGRVWQILLFIGLLFWLLLMGRALMPALKNRSTEGRGLIAMVFLSAACIGMFYASSLAWGQRTHYSMIEYWRWWLVHLWVEGFFEVFATAVIALIFSRLGLIRMESANRAIVMETIVFLFGGILGTLHHLYFTGTSTAVIAVGAVFSAFEVVPLALIGLEGWQTYRKTRAAPWVATYRWSILCFVAVGVWNTVGAGLLGFSINPPISLYYVQGLNMTPAHGHAALFGVYGMLGIGLMLFCLRGLSERENWEDKWLMPSFWMLNIGLFMMVFLSILPSGIYQAWASVSKGLWYARSPEVIHSALMQNLVWLRVPGDIVFAAGVLCLGWFALKLLGRRRALTVATQNT</sequence>
<feature type="transmembrane region" description="Helical" evidence="1">
    <location>
        <begin position="335"/>
        <end position="355"/>
    </location>
</feature>
<gene>
    <name evidence="3" type="ORF">DFP86_12213</name>
</gene>
<protein>
    <submittedName>
        <fullName evidence="3">Nitric oxide reductase NorZ apoprotein</fullName>
    </submittedName>
</protein>
<organism evidence="3 4">
    <name type="scientific">Paludibacterium purpuratum</name>
    <dbReference type="NCBI Taxonomy" id="1144873"/>
    <lineage>
        <taxon>Bacteria</taxon>
        <taxon>Pseudomonadati</taxon>
        <taxon>Pseudomonadota</taxon>
        <taxon>Betaproteobacteria</taxon>
        <taxon>Neisseriales</taxon>
        <taxon>Chromobacteriaceae</taxon>
        <taxon>Paludibacterium</taxon>
    </lineage>
</organism>
<comment type="caution">
    <text evidence="3">The sequence shown here is derived from an EMBL/GenBank/DDBJ whole genome shotgun (WGS) entry which is preliminary data.</text>
</comment>
<feature type="transmembrane region" description="Helical" evidence="1">
    <location>
        <begin position="482"/>
        <end position="507"/>
    </location>
</feature>
<proteinExistence type="predicted"/>
<feature type="transmembrane region" description="Helical" evidence="1">
    <location>
        <begin position="716"/>
        <end position="738"/>
    </location>
</feature>
<feature type="transmembrane region" description="Helical" evidence="1">
    <location>
        <begin position="445"/>
        <end position="462"/>
    </location>
</feature>
<keyword evidence="1" id="KW-1133">Transmembrane helix</keyword>
<dbReference type="InterPro" id="IPR000883">
    <property type="entry name" value="Cyt_C_Oxase_1"/>
</dbReference>
<feature type="transmembrane region" description="Helical" evidence="1">
    <location>
        <begin position="587"/>
        <end position="610"/>
    </location>
</feature>
<evidence type="ECO:0000256" key="1">
    <source>
        <dbReference type="SAM" id="Phobius"/>
    </source>
</evidence>
<dbReference type="OrthoDB" id="9767153at2"/>
<dbReference type="PANTHER" id="PTHR10422:SF38">
    <property type="entry name" value="CYTOCHROME B SUBUNIT OF NITRIC OXIDE REDUCTASE"/>
    <property type="match status" value="1"/>
</dbReference>
<dbReference type="SUPFAM" id="SSF81442">
    <property type="entry name" value="Cytochrome c oxidase subunit I-like"/>
    <property type="match status" value="1"/>
</dbReference>
<feature type="transmembrane region" description="Helical" evidence="1">
    <location>
        <begin position="630"/>
        <end position="649"/>
    </location>
</feature>
<reference evidence="3 4" key="1">
    <citation type="submission" date="2019-03" db="EMBL/GenBank/DDBJ databases">
        <title>Genomic Encyclopedia of Type Strains, Phase III (KMG-III): the genomes of soil and plant-associated and newly described type strains.</title>
        <authorList>
            <person name="Whitman W."/>
        </authorList>
    </citation>
    <scope>NUCLEOTIDE SEQUENCE [LARGE SCALE GENOMIC DNA]</scope>
    <source>
        <strain evidence="3 4">CECT 8976</strain>
    </source>
</reference>
<keyword evidence="4" id="KW-1185">Reference proteome</keyword>
<dbReference type="AlphaFoldDB" id="A0A4R7AWR8"/>
<name>A0A4R7AWR8_9NEIS</name>
<evidence type="ECO:0000259" key="2">
    <source>
        <dbReference type="Pfam" id="PF22085"/>
    </source>
</evidence>
<dbReference type="GO" id="GO:0009060">
    <property type="term" value="P:aerobic respiration"/>
    <property type="evidence" value="ECO:0007669"/>
    <property type="project" value="InterPro"/>
</dbReference>
<accession>A0A4R7AWR8</accession>
<dbReference type="PANTHER" id="PTHR10422">
    <property type="entry name" value="CYTOCHROME C OXIDASE SUBUNIT 1"/>
    <property type="match status" value="1"/>
</dbReference>
<evidence type="ECO:0000313" key="3">
    <source>
        <dbReference type="EMBL" id="TDR70621.1"/>
    </source>
</evidence>
<feature type="transmembrane region" description="Helical" evidence="1">
    <location>
        <begin position="670"/>
        <end position="691"/>
    </location>
</feature>
<dbReference type="Pfam" id="PF00115">
    <property type="entry name" value="COX1"/>
    <property type="match status" value="1"/>
</dbReference>
<feature type="transmembrane region" description="Helical" evidence="1">
    <location>
        <begin position="412"/>
        <end position="433"/>
    </location>
</feature>
<dbReference type="GO" id="GO:0020037">
    <property type="term" value="F:heme binding"/>
    <property type="evidence" value="ECO:0007669"/>
    <property type="project" value="InterPro"/>
</dbReference>
<dbReference type="RefSeq" id="WP_133684184.1">
    <property type="nucleotide sequence ID" value="NZ_SNZP01000022.1"/>
</dbReference>
<dbReference type="InterPro" id="IPR054309">
    <property type="entry name" value="NorB_cytochrome_c-like"/>
</dbReference>
<keyword evidence="1" id="KW-0812">Transmembrane</keyword>
<dbReference type="Pfam" id="PF22085">
    <property type="entry name" value="NorB_cytochrome_c-like"/>
    <property type="match status" value="1"/>
</dbReference>
<dbReference type="Proteomes" id="UP000295611">
    <property type="component" value="Unassembled WGS sequence"/>
</dbReference>
<feature type="transmembrane region" description="Helical" evidence="1">
    <location>
        <begin position="546"/>
        <end position="567"/>
    </location>
</feature>
<dbReference type="InterPro" id="IPR036927">
    <property type="entry name" value="Cyt_c_oxase-like_su1_sf"/>
</dbReference>
<dbReference type="GO" id="GO:0004129">
    <property type="term" value="F:cytochrome-c oxidase activity"/>
    <property type="evidence" value="ECO:0007669"/>
    <property type="project" value="InterPro"/>
</dbReference>
<dbReference type="EMBL" id="SNZP01000022">
    <property type="protein sequence ID" value="TDR70621.1"/>
    <property type="molecule type" value="Genomic_DNA"/>
</dbReference>
<feature type="transmembrane region" description="Helical" evidence="1">
    <location>
        <begin position="519"/>
        <end position="540"/>
    </location>
</feature>
<feature type="transmembrane region" description="Helical" evidence="1">
    <location>
        <begin position="367"/>
        <end position="392"/>
    </location>
</feature>
<feature type="transmembrane region" description="Helical" evidence="1">
    <location>
        <begin position="7"/>
        <end position="26"/>
    </location>
</feature>
<feature type="transmembrane region" description="Helical" evidence="1">
    <location>
        <begin position="231"/>
        <end position="251"/>
    </location>
</feature>
<feature type="transmembrane region" description="Helical" evidence="1">
    <location>
        <begin position="284"/>
        <end position="307"/>
    </location>
</feature>
<keyword evidence="1" id="KW-0472">Membrane</keyword>
<dbReference type="Gene3D" id="1.20.210.10">
    <property type="entry name" value="Cytochrome c oxidase-like, subunit I domain"/>
    <property type="match status" value="1"/>
</dbReference>
<evidence type="ECO:0000313" key="4">
    <source>
        <dbReference type="Proteomes" id="UP000295611"/>
    </source>
</evidence>